<evidence type="ECO:0000313" key="2">
    <source>
        <dbReference type="EMBL" id="CAF4644386.1"/>
    </source>
</evidence>
<name>A0A816G867_9BILA</name>
<organism evidence="1 3">
    <name type="scientific">Didymodactylos carnosus</name>
    <dbReference type="NCBI Taxonomy" id="1234261"/>
    <lineage>
        <taxon>Eukaryota</taxon>
        <taxon>Metazoa</taxon>
        <taxon>Spiralia</taxon>
        <taxon>Gnathifera</taxon>
        <taxon>Rotifera</taxon>
        <taxon>Eurotatoria</taxon>
        <taxon>Bdelloidea</taxon>
        <taxon>Philodinida</taxon>
        <taxon>Philodinidae</taxon>
        <taxon>Didymodactylos</taxon>
    </lineage>
</organism>
<dbReference type="EMBL" id="CAJNOQ010060898">
    <property type="protein sequence ID" value="CAF1670873.1"/>
    <property type="molecule type" value="Genomic_DNA"/>
</dbReference>
<feature type="non-terminal residue" evidence="1">
    <location>
        <position position="83"/>
    </location>
</feature>
<sequence length="83" mass="9795">MCAEECLPVCEYTDYDLQISQLSHPSMAHREYIEQRLQKFFQNLTEMAENNVSAFPNNWYNDTINVIKENLVRISIHPGEFII</sequence>
<evidence type="ECO:0000313" key="1">
    <source>
        <dbReference type="EMBL" id="CAF1670873.1"/>
    </source>
</evidence>
<dbReference type="Proteomes" id="UP000663829">
    <property type="component" value="Unassembled WGS sequence"/>
</dbReference>
<dbReference type="AlphaFoldDB" id="A0A816G867"/>
<reference evidence="1" key="1">
    <citation type="submission" date="2021-02" db="EMBL/GenBank/DDBJ databases">
        <authorList>
            <person name="Nowell W R."/>
        </authorList>
    </citation>
    <scope>NUCLEOTIDE SEQUENCE</scope>
</reference>
<keyword evidence="3" id="KW-1185">Reference proteome</keyword>
<comment type="caution">
    <text evidence="1">The sequence shown here is derived from an EMBL/GenBank/DDBJ whole genome shotgun (WGS) entry which is preliminary data.</text>
</comment>
<gene>
    <name evidence="1" type="ORF">GPM918_LOCUS46309</name>
    <name evidence="2" type="ORF">SRO942_LOCUS50223</name>
</gene>
<proteinExistence type="predicted"/>
<dbReference type="Proteomes" id="UP000681722">
    <property type="component" value="Unassembled WGS sequence"/>
</dbReference>
<accession>A0A816G867</accession>
<dbReference type="EMBL" id="CAJOBC010140627">
    <property type="protein sequence ID" value="CAF4644386.1"/>
    <property type="molecule type" value="Genomic_DNA"/>
</dbReference>
<protein>
    <submittedName>
        <fullName evidence="1">Uncharacterized protein</fullName>
    </submittedName>
</protein>
<evidence type="ECO:0000313" key="3">
    <source>
        <dbReference type="Proteomes" id="UP000663829"/>
    </source>
</evidence>